<dbReference type="AlphaFoldDB" id="A0A1D7VHM7"/>
<proteinExistence type="predicted"/>
<dbReference type="OrthoDB" id="4562192at2"/>
<reference evidence="1 2" key="1">
    <citation type="submission" date="2016-09" db="EMBL/GenBank/DDBJ databases">
        <title>Complete genome sequencing of Streptomyces lydicus 103 and metabolic pathways analysis of antibiotic biosynthesis.</title>
        <authorList>
            <person name="Jia N."/>
            <person name="Ding M.-Z."/>
            <person name="Gao F."/>
            <person name="Yuan Y.-J."/>
        </authorList>
    </citation>
    <scope>NUCLEOTIDE SEQUENCE [LARGE SCALE GENOMIC DNA]</scope>
    <source>
        <strain evidence="1 2">103</strain>
    </source>
</reference>
<name>A0A1D7VHM7_9ACTN</name>
<evidence type="ECO:0000313" key="1">
    <source>
        <dbReference type="EMBL" id="AOP46227.1"/>
    </source>
</evidence>
<dbReference type="KEGG" id="slc:SL103_08250"/>
<organism evidence="1 2">
    <name type="scientific">Streptomyces lydicus</name>
    <dbReference type="NCBI Taxonomy" id="47763"/>
    <lineage>
        <taxon>Bacteria</taxon>
        <taxon>Bacillati</taxon>
        <taxon>Actinomycetota</taxon>
        <taxon>Actinomycetes</taxon>
        <taxon>Kitasatosporales</taxon>
        <taxon>Streptomycetaceae</taxon>
        <taxon>Streptomyces</taxon>
    </lineage>
</organism>
<evidence type="ECO:0000313" key="2">
    <source>
        <dbReference type="Proteomes" id="UP000094094"/>
    </source>
</evidence>
<dbReference type="RefSeq" id="WP_069568082.1">
    <property type="nucleotide sequence ID" value="NZ_CP017157.1"/>
</dbReference>
<dbReference type="Proteomes" id="UP000094094">
    <property type="component" value="Chromosome"/>
</dbReference>
<dbReference type="EMBL" id="CP017157">
    <property type="protein sequence ID" value="AOP46227.1"/>
    <property type="molecule type" value="Genomic_DNA"/>
</dbReference>
<sequence length="325" mass="36342">MSRIIYPYAVLSGRAEVEITRVRVDSRPLEYARISPSLQTVALDDAGRDDWQEAVFDVRAVLPEEEIAYGPWSELACVAVLKESTTNTRTVQRLTKDRGSGAWQGSVRMRRSRHRSRATLGVQIVAAVEGVRGRMIGRSETDWVIDLQAETPVRDKEIRIVEADFRDGPYAWLRPLKDAPWFVDTSGDMPTVYLNQGIEGLTALLRGSSTVEKATAALVNAQIVSDVWETMFHAAVSEIELDENGRPRIPIGWRESVLETMLPDVLPGLSPADAIVELRARREEGYGWTELQSRIQYAAALRAQLPKQLATTLRLTARSSQGEDR</sequence>
<keyword evidence="2" id="KW-1185">Reference proteome</keyword>
<gene>
    <name evidence="1" type="ORF">SL103_08250</name>
</gene>
<accession>A0A1D7VHM7</accession>
<protein>
    <submittedName>
        <fullName evidence="1">Uncharacterized protein</fullName>
    </submittedName>
</protein>